<sequence length="314" mass="34411">MQEPRNSDGKPPSPTLSPPPAPSTPPAASPPISSSSKTQLPTQMDNPHPSPLRSDEPEKPSSPSNKGGAIVAFEKYYSPLTSPLPVTAPKNASAADNFPHPNLHVITFNRETRRDMTPSALVATDASGGEGDRVAGGRERQRKGVRLGVVEEIVGKSKREEMLKRVALGLRLSELVLCLISFSIMAADKTRGWSGDSFDRYKEYRFCLSVNVIAFVYSGFQAYDLAYHLAIGKHAFSYHLHRQFDFLMDQIMAYLLISASSAAATRLVDWQLNWGKDEFTAMISASVVMSFLAFIAFALSSLVSGYCIFNRDFA</sequence>
<evidence type="ECO:0000256" key="8">
    <source>
        <dbReference type="RuleBase" id="RU361233"/>
    </source>
</evidence>
<evidence type="ECO:0000256" key="7">
    <source>
        <dbReference type="ARBA" id="ARBA00023136"/>
    </source>
</evidence>
<feature type="domain" description="Casparian strip membrane protein" evidence="10">
    <location>
        <begin position="162"/>
        <end position="296"/>
    </location>
</feature>
<name>A0AAD3T6A2_NEPGR</name>
<feature type="transmembrane region" description="Helical" evidence="8">
    <location>
        <begin position="206"/>
        <end position="230"/>
    </location>
</feature>
<keyword evidence="6 8" id="KW-1133">Transmembrane helix</keyword>
<evidence type="ECO:0000256" key="3">
    <source>
        <dbReference type="ARBA" id="ARBA00011489"/>
    </source>
</evidence>
<accession>A0AAD3T6A2</accession>
<evidence type="ECO:0000256" key="5">
    <source>
        <dbReference type="ARBA" id="ARBA00022692"/>
    </source>
</evidence>
<evidence type="ECO:0000313" key="11">
    <source>
        <dbReference type="EMBL" id="GMH23381.1"/>
    </source>
</evidence>
<dbReference type="Pfam" id="PF04535">
    <property type="entry name" value="CASP_dom"/>
    <property type="match status" value="1"/>
</dbReference>
<gene>
    <name evidence="11" type="ORF">Nepgr_025224</name>
</gene>
<comment type="subunit">
    <text evidence="3 8">Homodimer and heterodimers.</text>
</comment>
<dbReference type="Proteomes" id="UP001279734">
    <property type="component" value="Unassembled WGS sequence"/>
</dbReference>
<dbReference type="GO" id="GO:0005886">
    <property type="term" value="C:plasma membrane"/>
    <property type="evidence" value="ECO:0007669"/>
    <property type="project" value="UniProtKB-SubCell"/>
</dbReference>
<dbReference type="EMBL" id="BSYO01000026">
    <property type="protein sequence ID" value="GMH23381.1"/>
    <property type="molecule type" value="Genomic_DNA"/>
</dbReference>
<keyword evidence="4 8" id="KW-1003">Cell membrane</keyword>
<dbReference type="AlphaFoldDB" id="A0AAD3T6A2"/>
<keyword evidence="5 8" id="KW-0812">Transmembrane</keyword>
<keyword evidence="12" id="KW-1185">Reference proteome</keyword>
<comment type="similarity">
    <text evidence="2 8">Belongs to the Casparian strip membrane proteins (CASP) family.</text>
</comment>
<comment type="subcellular location">
    <subcellularLocation>
        <location evidence="1 8">Cell membrane</location>
        <topology evidence="1 8">Multi-pass membrane protein</topology>
    </subcellularLocation>
</comment>
<organism evidence="11 12">
    <name type="scientific">Nepenthes gracilis</name>
    <name type="common">Slender pitcher plant</name>
    <dbReference type="NCBI Taxonomy" id="150966"/>
    <lineage>
        <taxon>Eukaryota</taxon>
        <taxon>Viridiplantae</taxon>
        <taxon>Streptophyta</taxon>
        <taxon>Embryophyta</taxon>
        <taxon>Tracheophyta</taxon>
        <taxon>Spermatophyta</taxon>
        <taxon>Magnoliopsida</taxon>
        <taxon>eudicotyledons</taxon>
        <taxon>Gunneridae</taxon>
        <taxon>Pentapetalae</taxon>
        <taxon>Caryophyllales</taxon>
        <taxon>Nepenthaceae</taxon>
        <taxon>Nepenthes</taxon>
    </lineage>
</organism>
<evidence type="ECO:0000256" key="1">
    <source>
        <dbReference type="ARBA" id="ARBA00004651"/>
    </source>
</evidence>
<evidence type="ECO:0000313" key="12">
    <source>
        <dbReference type="Proteomes" id="UP001279734"/>
    </source>
</evidence>
<evidence type="ECO:0000259" key="10">
    <source>
        <dbReference type="Pfam" id="PF04535"/>
    </source>
</evidence>
<keyword evidence="7 8" id="KW-0472">Membrane</keyword>
<evidence type="ECO:0000256" key="6">
    <source>
        <dbReference type="ARBA" id="ARBA00022989"/>
    </source>
</evidence>
<proteinExistence type="inferred from homology"/>
<feature type="transmembrane region" description="Helical" evidence="8">
    <location>
        <begin position="288"/>
        <end position="309"/>
    </location>
</feature>
<dbReference type="InterPro" id="IPR006702">
    <property type="entry name" value="CASP_dom"/>
</dbReference>
<comment type="caution">
    <text evidence="11">The sequence shown here is derived from an EMBL/GenBank/DDBJ whole genome shotgun (WGS) entry which is preliminary data.</text>
</comment>
<protein>
    <recommendedName>
        <fullName evidence="8">CASP-like protein</fullName>
    </recommendedName>
</protein>
<reference evidence="11" key="1">
    <citation type="submission" date="2023-05" db="EMBL/GenBank/DDBJ databases">
        <title>Nepenthes gracilis genome sequencing.</title>
        <authorList>
            <person name="Fukushima K."/>
        </authorList>
    </citation>
    <scope>NUCLEOTIDE SEQUENCE</scope>
    <source>
        <strain evidence="11">SING2019-196</strain>
    </source>
</reference>
<evidence type="ECO:0000256" key="4">
    <source>
        <dbReference type="ARBA" id="ARBA00022475"/>
    </source>
</evidence>
<feature type="transmembrane region" description="Helical" evidence="8">
    <location>
        <begin position="251"/>
        <end position="268"/>
    </location>
</feature>
<evidence type="ECO:0000256" key="9">
    <source>
        <dbReference type="SAM" id="MobiDB-lite"/>
    </source>
</evidence>
<feature type="region of interest" description="Disordered" evidence="9">
    <location>
        <begin position="1"/>
        <end position="68"/>
    </location>
</feature>
<feature type="compositionally biased region" description="Pro residues" evidence="9">
    <location>
        <begin position="11"/>
        <end position="29"/>
    </location>
</feature>
<dbReference type="PANTHER" id="PTHR33573">
    <property type="entry name" value="CASP-LIKE PROTEIN 4A4"/>
    <property type="match status" value="1"/>
</dbReference>
<evidence type="ECO:0000256" key="2">
    <source>
        <dbReference type="ARBA" id="ARBA00007651"/>
    </source>
</evidence>
<comment type="caution">
    <text evidence="8">Lacks conserved residue(s) required for the propagation of feature annotation.</text>
</comment>
<dbReference type="PANTHER" id="PTHR33573:SF50">
    <property type="entry name" value="CASP-LIKE PROTEIN 4A3"/>
    <property type="match status" value="1"/>
</dbReference>